<dbReference type="EMBL" id="FNZX01000005">
    <property type="protein sequence ID" value="SEK45243.1"/>
    <property type="molecule type" value="Genomic_DNA"/>
</dbReference>
<dbReference type="AlphaFoldDB" id="A0A1H7H4A3"/>
<gene>
    <name evidence="2" type="ORF">SAMN02910377_00922</name>
</gene>
<feature type="transmembrane region" description="Helical" evidence="1">
    <location>
        <begin position="7"/>
        <end position="26"/>
    </location>
</feature>
<keyword evidence="3" id="KW-1185">Reference proteome</keyword>
<evidence type="ECO:0000313" key="3">
    <source>
        <dbReference type="Proteomes" id="UP000182321"/>
    </source>
</evidence>
<evidence type="ECO:0000256" key="1">
    <source>
        <dbReference type="SAM" id="Phobius"/>
    </source>
</evidence>
<dbReference type="RefSeq" id="WP_143063552.1">
    <property type="nucleotide sequence ID" value="NZ_FNZX01000005.1"/>
</dbReference>
<keyword evidence="1" id="KW-1133">Transmembrane helix</keyword>
<organism evidence="2 3">
    <name type="scientific">Pseudobutyrivibrio ruminis</name>
    <dbReference type="NCBI Taxonomy" id="46206"/>
    <lineage>
        <taxon>Bacteria</taxon>
        <taxon>Bacillati</taxon>
        <taxon>Bacillota</taxon>
        <taxon>Clostridia</taxon>
        <taxon>Lachnospirales</taxon>
        <taxon>Lachnospiraceae</taxon>
        <taxon>Pseudobutyrivibrio</taxon>
    </lineage>
</organism>
<dbReference type="SUPFAM" id="SSF52266">
    <property type="entry name" value="SGNH hydrolase"/>
    <property type="match status" value="1"/>
</dbReference>
<name>A0A1H7H4A3_9FIRM</name>
<evidence type="ECO:0000313" key="2">
    <source>
        <dbReference type="EMBL" id="SEK45243.1"/>
    </source>
</evidence>
<protein>
    <submittedName>
        <fullName evidence="2">Uncharacterized protein</fullName>
    </submittedName>
</protein>
<keyword evidence="1" id="KW-0812">Transmembrane</keyword>
<reference evidence="3" key="1">
    <citation type="submission" date="2016-10" db="EMBL/GenBank/DDBJ databases">
        <authorList>
            <person name="Varghese N."/>
        </authorList>
    </citation>
    <scope>NUCLEOTIDE SEQUENCE [LARGE SCALE GENOMIC DNA]</scope>
    <source>
        <strain evidence="3">ACV-9</strain>
    </source>
</reference>
<dbReference type="Proteomes" id="UP000182321">
    <property type="component" value="Unassembled WGS sequence"/>
</dbReference>
<accession>A0A1H7H4A3</accession>
<proteinExistence type="predicted"/>
<keyword evidence="1" id="KW-0472">Membrane</keyword>
<sequence>MKKIVKLLLKCILVSAPMWGMMIFFWQAREYYSNEDFGYTWWNQEFTQTTHQKYYKYLVLGDSSCNAAYMPEVISDSMVNLSIGGSSTVEEYYVLEDYLANNEAPTDVFLSYHDSHFKYTEAYWDKIVPSHRFNMLQDLEILYNVAKYKDDSFSREGMLAEYLAAEFYFPSKYITAFNNSLGENRFAKLEMAYDKIELHGGRYTTLGKMEFETVQDRVYSEMPVKPLYNYYFTKTIELCVENNIAVHIVKPPLPDNTEMTAEYVEQVFYYYKYFVDSYPNVTFSWNTKIMDRKLFADEIHMNNDGALAFSTTLKNEYKDIFPETRYTADMMLAVDDSIQQENIAGYLMHFIGDRDYTVLMYDGGNCARQFKKQFTAPVGLRSYSMKEIDENAPNADNLYVLLAPDNEAIDFTIEDDGTSLVVKNDKLGDNRWALPNTSCISLFIIDNVNEQLVGIKNIQYNTTDKTFENYVF</sequence>